<comment type="caution">
    <text evidence="2">The sequence shown here is derived from an EMBL/GenBank/DDBJ whole genome shotgun (WGS) entry which is preliminary data.</text>
</comment>
<evidence type="ECO:0000313" key="2">
    <source>
        <dbReference type="EMBL" id="ERI10509.1"/>
    </source>
</evidence>
<evidence type="ECO:0000313" key="3">
    <source>
        <dbReference type="Proteomes" id="UP000016511"/>
    </source>
</evidence>
<accession>U1WPH7</accession>
<organism evidence="2 3">
    <name type="scientific">Aneurinibacillus aneurinilyticus ATCC 12856</name>
    <dbReference type="NCBI Taxonomy" id="649747"/>
    <lineage>
        <taxon>Bacteria</taxon>
        <taxon>Bacillati</taxon>
        <taxon>Bacillota</taxon>
        <taxon>Bacilli</taxon>
        <taxon>Bacillales</taxon>
        <taxon>Paenibacillaceae</taxon>
        <taxon>Aneurinibacillus group</taxon>
        <taxon>Aneurinibacillus</taxon>
    </lineage>
</organism>
<name>U1WPH7_ANEAE</name>
<gene>
    <name evidence="2" type="ORF">HMPREF0083_01415</name>
</gene>
<sequence>MEERGDTRRRVPSSFSHKEGTRPFCGAKAGPAKIFVEKKGPAKAELKQQLSTN</sequence>
<reference evidence="2 3" key="1">
    <citation type="submission" date="2013-08" db="EMBL/GenBank/DDBJ databases">
        <authorList>
            <person name="Weinstock G."/>
            <person name="Sodergren E."/>
            <person name="Wylie T."/>
            <person name="Fulton L."/>
            <person name="Fulton R."/>
            <person name="Fronick C."/>
            <person name="O'Laughlin M."/>
            <person name="Godfrey J."/>
            <person name="Miner T."/>
            <person name="Herter B."/>
            <person name="Appelbaum E."/>
            <person name="Cordes M."/>
            <person name="Lek S."/>
            <person name="Wollam A."/>
            <person name="Pepin K.H."/>
            <person name="Palsikar V.B."/>
            <person name="Mitreva M."/>
            <person name="Wilson R.K."/>
        </authorList>
    </citation>
    <scope>NUCLEOTIDE SEQUENCE [LARGE SCALE GENOMIC DNA]</scope>
    <source>
        <strain evidence="2 3">ATCC 12856</strain>
    </source>
</reference>
<dbReference type="EMBL" id="AWSJ01000092">
    <property type="protein sequence ID" value="ERI10509.1"/>
    <property type="molecule type" value="Genomic_DNA"/>
</dbReference>
<protein>
    <submittedName>
        <fullName evidence="2">Uncharacterized protein</fullName>
    </submittedName>
</protein>
<dbReference type="Proteomes" id="UP000016511">
    <property type="component" value="Unassembled WGS sequence"/>
</dbReference>
<evidence type="ECO:0000256" key="1">
    <source>
        <dbReference type="SAM" id="MobiDB-lite"/>
    </source>
</evidence>
<feature type="region of interest" description="Disordered" evidence="1">
    <location>
        <begin position="1"/>
        <end position="26"/>
    </location>
</feature>
<dbReference type="PATRIC" id="fig|649747.3.peg.1286"/>
<dbReference type="AlphaFoldDB" id="U1WPH7"/>
<proteinExistence type="predicted"/>
<keyword evidence="3" id="KW-1185">Reference proteome</keyword>
<dbReference type="HOGENOM" id="CLU_3057986_0_0_9"/>